<name>A0A386ZGP8_9NOCA</name>
<evidence type="ECO:0008006" key="3">
    <source>
        <dbReference type="Google" id="ProtNLM"/>
    </source>
</evidence>
<dbReference type="KEGG" id="nyu:D7D52_25695"/>
<dbReference type="EMBL" id="CP032568">
    <property type="protein sequence ID" value="AYF76646.1"/>
    <property type="molecule type" value="Genomic_DNA"/>
</dbReference>
<dbReference type="AlphaFoldDB" id="A0A386ZGP8"/>
<dbReference type="Proteomes" id="UP000267164">
    <property type="component" value="Chromosome"/>
</dbReference>
<proteinExistence type="predicted"/>
<evidence type="ECO:0000313" key="2">
    <source>
        <dbReference type="Proteomes" id="UP000267164"/>
    </source>
</evidence>
<keyword evidence="2" id="KW-1185">Reference proteome</keyword>
<accession>A0A386ZGP8</accession>
<protein>
    <recommendedName>
        <fullName evidence="3">ESX-1 secretion-associated protein</fullName>
    </recommendedName>
</protein>
<sequence>MGESGDFGVRVSTLHAAATTLRDNAGALQQHSRAVGEHAFGVGHDAAGRNYAVQGNAVHQGFERAAACLHAWSTAATATADVFDRAAAEYVRIDQARAAELSGVGR</sequence>
<evidence type="ECO:0000313" key="1">
    <source>
        <dbReference type="EMBL" id="AYF76646.1"/>
    </source>
</evidence>
<dbReference type="OrthoDB" id="4556588at2"/>
<dbReference type="RefSeq" id="WP_120740352.1">
    <property type="nucleotide sequence ID" value="NZ_CP032568.1"/>
</dbReference>
<organism evidence="1 2">
    <name type="scientific">Nocardia yunnanensis</name>
    <dbReference type="NCBI Taxonomy" id="2382165"/>
    <lineage>
        <taxon>Bacteria</taxon>
        <taxon>Bacillati</taxon>
        <taxon>Actinomycetota</taxon>
        <taxon>Actinomycetes</taxon>
        <taxon>Mycobacteriales</taxon>
        <taxon>Nocardiaceae</taxon>
        <taxon>Nocardia</taxon>
    </lineage>
</organism>
<gene>
    <name evidence="1" type="ORF">D7D52_25695</name>
</gene>
<reference evidence="1 2" key="1">
    <citation type="submission" date="2018-09" db="EMBL/GenBank/DDBJ databases">
        <title>Nocardia yunnanensis sp. nov., an actinomycete isolated from a soil sample.</title>
        <authorList>
            <person name="Zhang J."/>
        </authorList>
    </citation>
    <scope>NUCLEOTIDE SEQUENCE [LARGE SCALE GENOMIC DNA]</scope>
    <source>
        <strain evidence="1 2">CFHS0054</strain>
    </source>
</reference>